<dbReference type="Gene3D" id="2.60.40.10">
    <property type="entry name" value="Immunoglobulins"/>
    <property type="match status" value="1"/>
</dbReference>
<dbReference type="Pfam" id="PF00635">
    <property type="entry name" value="Motile_Sperm"/>
    <property type="match status" value="1"/>
</dbReference>
<dbReference type="SUPFAM" id="SSF49354">
    <property type="entry name" value="PapD-like"/>
    <property type="match status" value="1"/>
</dbReference>
<dbReference type="GO" id="GO:0005886">
    <property type="term" value="C:plasma membrane"/>
    <property type="evidence" value="ECO:0007669"/>
    <property type="project" value="TreeGrafter"/>
</dbReference>
<comment type="subcellular location">
    <subcellularLocation>
        <location evidence="1">Membrane</location>
        <topology evidence="1">Single-pass type IV membrane protein</topology>
    </subcellularLocation>
</comment>
<evidence type="ECO:0000256" key="1">
    <source>
        <dbReference type="ARBA" id="ARBA00004211"/>
    </source>
</evidence>
<dbReference type="GO" id="GO:0033149">
    <property type="term" value="F:FFAT motif binding"/>
    <property type="evidence" value="ECO:0007669"/>
    <property type="project" value="TreeGrafter"/>
</dbReference>
<dbReference type="AlphaFoldDB" id="A0A507EDZ4"/>
<gene>
    <name evidence="10" type="ORF">CcCBS67573_g08924</name>
</gene>
<keyword evidence="3 8" id="KW-0812">Transmembrane</keyword>
<comment type="caution">
    <text evidence="10">The sequence shown here is derived from an EMBL/GenBank/DDBJ whole genome shotgun (WGS) entry which is preliminary data.</text>
</comment>
<feature type="compositionally biased region" description="Polar residues" evidence="7">
    <location>
        <begin position="232"/>
        <end position="241"/>
    </location>
</feature>
<feature type="region of interest" description="Disordered" evidence="7">
    <location>
        <begin position="220"/>
        <end position="241"/>
    </location>
</feature>
<dbReference type="GO" id="GO:0090158">
    <property type="term" value="P:endoplasmic reticulum membrane organization"/>
    <property type="evidence" value="ECO:0007669"/>
    <property type="project" value="TreeGrafter"/>
</dbReference>
<evidence type="ECO:0000256" key="5">
    <source>
        <dbReference type="ARBA" id="ARBA00023136"/>
    </source>
</evidence>
<feature type="domain" description="MSP" evidence="9">
    <location>
        <begin position="1"/>
        <end position="139"/>
    </location>
</feature>
<dbReference type="GO" id="GO:0005789">
    <property type="term" value="C:endoplasmic reticulum membrane"/>
    <property type="evidence" value="ECO:0007669"/>
    <property type="project" value="InterPro"/>
</dbReference>
<keyword evidence="11" id="KW-1185">Reference proteome</keyword>
<evidence type="ECO:0000256" key="4">
    <source>
        <dbReference type="ARBA" id="ARBA00022989"/>
    </source>
</evidence>
<dbReference type="InterPro" id="IPR013783">
    <property type="entry name" value="Ig-like_fold"/>
</dbReference>
<feature type="coiled-coil region" evidence="6">
    <location>
        <begin position="188"/>
        <end position="215"/>
    </location>
</feature>
<dbReference type="OrthoDB" id="264603at2759"/>
<dbReference type="PANTHER" id="PTHR10809:SF6">
    <property type="entry name" value="AT11025P-RELATED"/>
    <property type="match status" value="1"/>
</dbReference>
<feature type="compositionally biased region" description="Polar residues" evidence="7">
    <location>
        <begin position="174"/>
        <end position="183"/>
    </location>
</feature>
<feature type="transmembrane region" description="Helical" evidence="8">
    <location>
        <begin position="245"/>
        <end position="264"/>
    </location>
</feature>
<dbReference type="EMBL" id="QEAP01000665">
    <property type="protein sequence ID" value="TPX61408.1"/>
    <property type="molecule type" value="Genomic_DNA"/>
</dbReference>
<evidence type="ECO:0000259" key="9">
    <source>
        <dbReference type="PROSITE" id="PS50202"/>
    </source>
</evidence>
<comment type="similarity">
    <text evidence="2">Belongs to the VAMP-associated protein (VAP) (TC 9.B.17) family.</text>
</comment>
<keyword evidence="4 8" id="KW-1133">Transmembrane helix</keyword>
<name>A0A507EDZ4_9FUNG</name>
<dbReference type="InterPro" id="IPR000535">
    <property type="entry name" value="MSP_dom"/>
</dbReference>
<keyword evidence="6" id="KW-0175">Coiled coil</keyword>
<organism evidence="10 11">
    <name type="scientific">Chytriomyces confervae</name>
    <dbReference type="NCBI Taxonomy" id="246404"/>
    <lineage>
        <taxon>Eukaryota</taxon>
        <taxon>Fungi</taxon>
        <taxon>Fungi incertae sedis</taxon>
        <taxon>Chytridiomycota</taxon>
        <taxon>Chytridiomycota incertae sedis</taxon>
        <taxon>Chytridiomycetes</taxon>
        <taxon>Chytridiales</taxon>
        <taxon>Chytriomycetaceae</taxon>
        <taxon>Chytriomyces</taxon>
    </lineage>
</organism>
<protein>
    <recommendedName>
        <fullName evidence="9">MSP domain-containing protein</fullName>
    </recommendedName>
</protein>
<keyword evidence="5 8" id="KW-0472">Membrane</keyword>
<evidence type="ECO:0000256" key="7">
    <source>
        <dbReference type="SAM" id="MobiDB-lite"/>
    </source>
</evidence>
<dbReference type="Proteomes" id="UP000320333">
    <property type="component" value="Unassembled WGS sequence"/>
</dbReference>
<feature type="region of interest" description="Disordered" evidence="7">
    <location>
        <begin position="144"/>
        <end position="186"/>
    </location>
</feature>
<evidence type="ECO:0000313" key="11">
    <source>
        <dbReference type="Proteomes" id="UP000320333"/>
    </source>
</evidence>
<evidence type="ECO:0000313" key="10">
    <source>
        <dbReference type="EMBL" id="TPX61408.1"/>
    </source>
</evidence>
<dbReference type="PROSITE" id="PS50202">
    <property type="entry name" value="MSP"/>
    <property type="match status" value="1"/>
</dbReference>
<dbReference type="InterPro" id="IPR008962">
    <property type="entry name" value="PapD-like_sf"/>
</dbReference>
<dbReference type="PANTHER" id="PTHR10809">
    <property type="entry name" value="VESICLE-ASSOCIATED MEMBRANE PROTEIN-ASSOCIATED PROTEIN"/>
    <property type="match status" value="1"/>
</dbReference>
<dbReference type="GO" id="GO:0061817">
    <property type="term" value="P:endoplasmic reticulum-plasma membrane tethering"/>
    <property type="evidence" value="ECO:0007669"/>
    <property type="project" value="TreeGrafter"/>
</dbReference>
<dbReference type="InterPro" id="IPR016763">
    <property type="entry name" value="VAP"/>
</dbReference>
<sequence>MLQVSPESNLDFRRPFNQVVRQTITLTNTASDGTLLAFKIKTTAPKQYCVRPNAGTIPAGASREVEVLLQAMKEDPAPDFKCKDKFLVQSITVPPEVATLDQDALASRLSDLWLAADEKKKSGADPEAVIERKLKCNFVAASSPITDEKDRPPVPTVSVSGEGVSRAPTAYMPATSNTTSSPVSDRELRDAKDAIKRLTAACEGYKSEIERLNVLRQRKQTAGDDKSGAIGASTSLAASPQPSTLPLPLALVLAIIAFILGAIIF</sequence>
<evidence type="ECO:0000256" key="8">
    <source>
        <dbReference type="SAM" id="Phobius"/>
    </source>
</evidence>
<accession>A0A507EDZ4</accession>
<proteinExistence type="inferred from homology"/>
<evidence type="ECO:0000256" key="3">
    <source>
        <dbReference type="ARBA" id="ARBA00022692"/>
    </source>
</evidence>
<reference evidence="10 11" key="1">
    <citation type="journal article" date="2019" name="Sci. Rep.">
        <title>Comparative genomics of chytrid fungi reveal insights into the obligate biotrophic and pathogenic lifestyle of Synchytrium endobioticum.</title>
        <authorList>
            <person name="van de Vossenberg B.T.L.H."/>
            <person name="Warris S."/>
            <person name="Nguyen H.D.T."/>
            <person name="van Gent-Pelzer M.P.E."/>
            <person name="Joly D.L."/>
            <person name="van de Geest H.C."/>
            <person name="Bonants P.J.M."/>
            <person name="Smith D.S."/>
            <person name="Levesque C.A."/>
            <person name="van der Lee T.A.J."/>
        </authorList>
    </citation>
    <scope>NUCLEOTIDE SEQUENCE [LARGE SCALE GENOMIC DNA]</scope>
    <source>
        <strain evidence="10 11">CBS 675.73</strain>
    </source>
</reference>
<evidence type="ECO:0000256" key="6">
    <source>
        <dbReference type="SAM" id="Coils"/>
    </source>
</evidence>
<evidence type="ECO:0000256" key="2">
    <source>
        <dbReference type="ARBA" id="ARBA00008932"/>
    </source>
</evidence>
<dbReference type="PIRSF" id="PIRSF019693">
    <property type="entry name" value="VAMP-associated"/>
    <property type="match status" value="1"/>
</dbReference>
<dbReference type="STRING" id="246404.A0A507EDZ4"/>